<evidence type="ECO:0008006" key="3">
    <source>
        <dbReference type="Google" id="ProtNLM"/>
    </source>
</evidence>
<name>A0A5C5WKY5_9BACT</name>
<dbReference type="Proteomes" id="UP000316598">
    <property type="component" value="Unassembled WGS sequence"/>
</dbReference>
<protein>
    <recommendedName>
        <fullName evidence="3">Lipocalin-like domain-containing protein</fullName>
    </recommendedName>
</protein>
<sequence length="132" mass="15050">MASELPDELNGEWEVIECHVGGVANESNVGSKIIICDGFIRDIRMPEWPVYSYEVDDTLSPSRMKWQLVGFESSGVMKRLPMAVPSASGIYELGDDELRFCWSHPGHPFPETFCSSQDPDCHFYIYRRTKVK</sequence>
<dbReference type="AlphaFoldDB" id="A0A5C5WKY5"/>
<evidence type="ECO:0000313" key="1">
    <source>
        <dbReference type="EMBL" id="TWT50769.1"/>
    </source>
</evidence>
<dbReference type="EMBL" id="SJPI01000002">
    <property type="protein sequence ID" value="TWT50769.1"/>
    <property type="molecule type" value="Genomic_DNA"/>
</dbReference>
<dbReference type="OrthoDB" id="284165at2"/>
<accession>A0A5C5WKY5</accession>
<gene>
    <name evidence="1" type="ORF">Pla22_35120</name>
</gene>
<evidence type="ECO:0000313" key="2">
    <source>
        <dbReference type="Proteomes" id="UP000316598"/>
    </source>
</evidence>
<organism evidence="1 2">
    <name type="scientific">Rubripirellula amarantea</name>
    <dbReference type="NCBI Taxonomy" id="2527999"/>
    <lineage>
        <taxon>Bacteria</taxon>
        <taxon>Pseudomonadati</taxon>
        <taxon>Planctomycetota</taxon>
        <taxon>Planctomycetia</taxon>
        <taxon>Pirellulales</taxon>
        <taxon>Pirellulaceae</taxon>
        <taxon>Rubripirellula</taxon>
    </lineage>
</organism>
<comment type="caution">
    <text evidence="1">The sequence shown here is derived from an EMBL/GenBank/DDBJ whole genome shotgun (WGS) entry which is preliminary data.</text>
</comment>
<reference evidence="1 2" key="1">
    <citation type="submission" date="2019-02" db="EMBL/GenBank/DDBJ databases">
        <title>Deep-cultivation of Planctomycetes and their phenomic and genomic characterization uncovers novel biology.</title>
        <authorList>
            <person name="Wiegand S."/>
            <person name="Jogler M."/>
            <person name="Boedeker C."/>
            <person name="Pinto D."/>
            <person name="Vollmers J."/>
            <person name="Rivas-Marin E."/>
            <person name="Kohn T."/>
            <person name="Peeters S.H."/>
            <person name="Heuer A."/>
            <person name="Rast P."/>
            <person name="Oberbeckmann S."/>
            <person name="Bunk B."/>
            <person name="Jeske O."/>
            <person name="Meyerdierks A."/>
            <person name="Storesund J.E."/>
            <person name="Kallscheuer N."/>
            <person name="Luecker S."/>
            <person name="Lage O.M."/>
            <person name="Pohl T."/>
            <person name="Merkel B.J."/>
            <person name="Hornburger P."/>
            <person name="Mueller R.-W."/>
            <person name="Bruemmer F."/>
            <person name="Labrenz M."/>
            <person name="Spormann A.M."/>
            <person name="Op Den Camp H."/>
            <person name="Overmann J."/>
            <person name="Amann R."/>
            <person name="Jetten M.S.M."/>
            <person name="Mascher T."/>
            <person name="Medema M.H."/>
            <person name="Devos D.P."/>
            <person name="Kaster A.-K."/>
            <person name="Ovreas L."/>
            <person name="Rohde M."/>
            <person name="Galperin M.Y."/>
            <person name="Jogler C."/>
        </authorList>
    </citation>
    <scope>NUCLEOTIDE SEQUENCE [LARGE SCALE GENOMIC DNA]</scope>
    <source>
        <strain evidence="1 2">Pla22</strain>
    </source>
</reference>
<proteinExistence type="predicted"/>
<keyword evidence="2" id="KW-1185">Reference proteome</keyword>
<dbReference type="RefSeq" id="WP_146515941.1">
    <property type="nucleotide sequence ID" value="NZ_SJPI01000002.1"/>
</dbReference>